<dbReference type="PANTHER" id="PTHR43162:SF1">
    <property type="entry name" value="PRESTALK A DIFFERENTIATION PROTEIN A"/>
    <property type="match status" value="1"/>
</dbReference>
<dbReference type="PANTHER" id="PTHR43162">
    <property type="match status" value="1"/>
</dbReference>
<evidence type="ECO:0000259" key="1">
    <source>
        <dbReference type="Pfam" id="PF05368"/>
    </source>
</evidence>
<dbReference type="EMBL" id="JYFN01000002">
    <property type="protein sequence ID" value="KJE25338.1"/>
    <property type="molecule type" value="Genomic_DNA"/>
</dbReference>
<dbReference type="InterPro" id="IPR008030">
    <property type="entry name" value="NmrA-like"/>
</dbReference>
<dbReference type="SUPFAM" id="SSF51735">
    <property type="entry name" value="NAD(P)-binding Rossmann-fold domains"/>
    <property type="match status" value="1"/>
</dbReference>
<reference evidence="3" key="1">
    <citation type="submission" date="2015-02" db="EMBL/GenBank/DDBJ databases">
        <title>Draft Genome of Frankia sp. CpI1-S.</title>
        <authorList>
            <person name="Oshone R.T."/>
            <person name="Ngom M."/>
            <person name="Ghodhbane-Gtari F."/>
            <person name="Gtari M."/>
            <person name="Morris K."/>
            <person name="Thomas K."/>
            <person name="Sen A."/>
            <person name="Tisa L.S."/>
        </authorList>
    </citation>
    <scope>NUCLEOTIDE SEQUENCE [LARGE SCALE GENOMIC DNA]</scope>
    <source>
        <strain evidence="3">CpI1-S</strain>
    </source>
</reference>
<comment type="caution">
    <text evidence="2">The sequence shown here is derived from an EMBL/GenBank/DDBJ whole genome shotgun (WGS) entry which is preliminary data.</text>
</comment>
<dbReference type="Gene3D" id="3.40.50.720">
    <property type="entry name" value="NAD(P)-binding Rossmann-like Domain"/>
    <property type="match status" value="1"/>
</dbReference>
<dbReference type="InterPro" id="IPR036291">
    <property type="entry name" value="NAD(P)-bd_dom_sf"/>
</dbReference>
<dbReference type="Gene3D" id="3.90.25.10">
    <property type="entry name" value="UDP-galactose 4-epimerase, domain 1"/>
    <property type="match status" value="1"/>
</dbReference>
<keyword evidence="3" id="KW-1185">Reference proteome</keyword>
<dbReference type="Proteomes" id="UP000032545">
    <property type="component" value="Unassembled WGS sequence"/>
</dbReference>
<gene>
    <name evidence="2" type="ORF">FF36_00471</name>
</gene>
<dbReference type="Pfam" id="PF05368">
    <property type="entry name" value="NmrA"/>
    <property type="match status" value="1"/>
</dbReference>
<dbReference type="RefSeq" id="WP_044883220.1">
    <property type="nucleotide sequence ID" value="NZ_JYFN01000002.1"/>
</dbReference>
<dbReference type="AlphaFoldDB" id="A0A0D8BM98"/>
<accession>A0A0D8BM98</accession>
<sequence length="294" mass="30645">MILVTGATGSIGRPLVRRLQRAGAAVRALVRDEAKGRALGCEFVVGDFDDPASIVAALAGVDRLFLNGAGAQPADGEQPMVRQQKTIIDAAVAAGVERVVKVSVWHAQEGERLAGGAHWQIEQYLKASGLGWSILQPNGFMQNFITGQGSFTADGNLVGAYGDAAVSYIDCADIAACAAALLTDRPGDGETFLLSGPQALTHAQIAEKLSAALGRTVRYVNLTVEELAAALRAQGLPPRFTEDVAVLTQGLASGTAAPTTTAVRDLTGRAPRTFDEFLVAHHEALAALAPVLPR</sequence>
<reference evidence="2 3" key="2">
    <citation type="journal article" date="2016" name="Genome Announc.">
        <title>Permanent Draft Genome Sequences for Two Variants of Frankia sp. Strain CpI1, the First Frankia Strain Isolated from Root Nodules of Comptonia peregrina.</title>
        <authorList>
            <person name="Oshone R."/>
            <person name="Hurst S.G.IV."/>
            <person name="Abebe-Akele F."/>
            <person name="Simpson S."/>
            <person name="Morris K."/>
            <person name="Thomas W.K."/>
            <person name="Tisa L.S."/>
        </authorList>
    </citation>
    <scope>NUCLEOTIDE SEQUENCE [LARGE SCALE GENOMIC DNA]</scope>
    <source>
        <strain evidence="3">CpI1-S</strain>
    </source>
</reference>
<evidence type="ECO:0000313" key="2">
    <source>
        <dbReference type="EMBL" id="KJE25338.1"/>
    </source>
</evidence>
<dbReference type="PATRIC" id="fig|1502723.3.peg.521"/>
<dbReference type="InterPro" id="IPR051604">
    <property type="entry name" value="Ergot_Alk_Oxidoreductase"/>
</dbReference>
<protein>
    <submittedName>
        <fullName evidence="2">Putative nucleoside-diphosphate sugar epimerase</fullName>
    </submittedName>
</protein>
<organism evidence="2 3">
    <name type="scientific">Frankia torreyi</name>
    <dbReference type="NCBI Taxonomy" id="1856"/>
    <lineage>
        <taxon>Bacteria</taxon>
        <taxon>Bacillati</taxon>
        <taxon>Actinomycetota</taxon>
        <taxon>Actinomycetes</taxon>
        <taxon>Frankiales</taxon>
        <taxon>Frankiaceae</taxon>
        <taxon>Frankia</taxon>
    </lineage>
</organism>
<name>A0A0D8BM98_9ACTN</name>
<dbReference type="OrthoDB" id="4457504at2"/>
<proteinExistence type="predicted"/>
<dbReference type="CDD" id="cd05269">
    <property type="entry name" value="TMR_SDR_a"/>
    <property type="match status" value="1"/>
</dbReference>
<evidence type="ECO:0000313" key="3">
    <source>
        <dbReference type="Proteomes" id="UP000032545"/>
    </source>
</evidence>
<feature type="domain" description="NmrA-like" evidence="1">
    <location>
        <begin position="2"/>
        <end position="247"/>
    </location>
</feature>